<feature type="coiled-coil region" evidence="1">
    <location>
        <begin position="24"/>
        <end position="51"/>
    </location>
</feature>
<organism evidence="2 3">
    <name type="scientific">Strongyloides venezuelensis</name>
    <name type="common">Threadworm</name>
    <dbReference type="NCBI Taxonomy" id="75913"/>
    <lineage>
        <taxon>Eukaryota</taxon>
        <taxon>Metazoa</taxon>
        <taxon>Ecdysozoa</taxon>
        <taxon>Nematoda</taxon>
        <taxon>Chromadorea</taxon>
        <taxon>Rhabditida</taxon>
        <taxon>Tylenchina</taxon>
        <taxon>Panagrolaimomorpha</taxon>
        <taxon>Strongyloidoidea</taxon>
        <taxon>Strongyloididae</taxon>
        <taxon>Strongyloides</taxon>
    </lineage>
</organism>
<evidence type="ECO:0000256" key="1">
    <source>
        <dbReference type="SAM" id="Coils"/>
    </source>
</evidence>
<dbReference type="Proteomes" id="UP000035680">
    <property type="component" value="Unassembled WGS sequence"/>
</dbReference>
<name>A0A0K0G5U0_STRVS</name>
<dbReference type="AlphaFoldDB" id="A0A0K0G5U0"/>
<reference evidence="2" key="1">
    <citation type="submission" date="2014-07" db="EMBL/GenBank/DDBJ databases">
        <authorList>
            <person name="Martin A.A"/>
            <person name="De Silva N."/>
        </authorList>
    </citation>
    <scope>NUCLEOTIDE SEQUENCE</scope>
</reference>
<evidence type="ECO:0000313" key="3">
    <source>
        <dbReference type="WBParaSite" id="SVE_2011500.1"/>
    </source>
</evidence>
<evidence type="ECO:0000313" key="2">
    <source>
        <dbReference type="Proteomes" id="UP000035680"/>
    </source>
</evidence>
<reference evidence="3" key="2">
    <citation type="submission" date="2015-08" db="UniProtKB">
        <authorList>
            <consortium name="WormBaseParasite"/>
        </authorList>
    </citation>
    <scope>IDENTIFICATION</scope>
</reference>
<sequence length="80" mass="9610">MNDSKLSPNRSRFFYLISEFIYLRNALNQMLNAIEKEINEAERMVTANEKDVNEKLVNHIKFSDDNFKVAEHLWFDKEKK</sequence>
<keyword evidence="2" id="KW-1185">Reference proteome</keyword>
<proteinExistence type="predicted"/>
<dbReference type="WBParaSite" id="SVE_2011500.1">
    <property type="protein sequence ID" value="SVE_2011500.1"/>
    <property type="gene ID" value="SVE_2011500"/>
</dbReference>
<keyword evidence="1" id="KW-0175">Coiled coil</keyword>
<protein>
    <submittedName>
        <fullName evidence="3">Uncharacterized protein</fullName>
    </submittedName>
</protein>
<accession>A0A0K0G5U0</accession>